<dbReference type="EMBL" id="JARJLG010000061">
    <property type="protein sequence ID" value="KAJ7756505.1"/>
    <property type="molecule type" value="Genomic_DNA"/>
</dbReference>
<dbReference type="AlphaFoldDB" id="A0AAD7NEK7"/>
<keyword evidence="1" id="KW-0472">Membrane</keyword>
<comment type="caution">
    <text evidence="2">The sequence shown here is derived from an EMBL/GenBank/DDBJ whole genome shotgun (WGS) entry which is preliminary data.</text>
</comment>
<feature type="transmembrane region" description="Helical" evidence="1">
    <location>
        <begin position="52"/>
        <end position="73"/>
    </location>
</feature>
<keyword evidence="1" id="KW-1133">Transmembrane helix</keyword>
<sequence>MMFIMESEFCPRRFFESHSWQTCTVYTIVCLVRKRSAFKGLRLTSRAFPLSLFIRTASYSSIGAVAMIFVYIINSSSSLPGLQFVFKDLAAAIPLSVALVFGTQHDILSVYMFWKKKRYQDQSQNGKV</sequence>
<keyword evidence="3" id="KW-1185">Reference proteome</keyword>
<organism evidence="2 3">
    <name type="scientific">Mycena maculata</name>
    <dbReference type="NCBI Taxonomy" id="230809"/>
    <lineage>
        <taxon>Eukaryota</taxon>
        <taxon>Fungi</taxon>
        <taxon>Dikarya</taxon>
        <taxon>Basidiomycota</taxon>
        <taxon>Agaricomycotina</taxon>
        <taxon>Agaricomycetes</taxon>
        <taxon>Agaricomycetidae</taxon>
        <taxon>Agaricales</taxon>
        <taxon>Marasmiineae</taxon>
        <taxon>Mycenaceae</taxon>
        <taxon>Mycena</taxon>
    </lineage>
</organism>
<evidence type="ECO:0000256" key="1">
    <source>
        <dbReference type="SAM" id="Phobius"/>
    </source>
</evidence>
<evidence type="ECO:0000313" key="2">
    <source>
        <dbReference type="EMBL" id="KAJ7756505.1"/>
    </source>
</evidence>
<dbReference type="Proteomes" id="UP001215280">
    <property type="component" value="Unassembled WGS sequence"/>
</dbReference>
<accession>A0AAD7NEK7</accession>
<protein>
    <submittedName>
        <fullName evidence="2">Uncharacterized protein</fullName>
    </submittedName>
</protein>
<gene>
    <name evidence="2" type="ORF">DFH07DRAFT_481806</name>
</gene>
<feature type="transmembrane region" description="Helical" evidence="1">
    <location>
        <begin position="93"/>
        <end position="114"/>
    </location>
</feature>
<evidence type="ECO:0000313" key="3">
    <source>
        <dbReference type="Proteomes" id="UP001215280"/>
    </source>
</evidence>
<keyword evidence="1" id="KW-0812">Transmembrane</keyword>
<name>A0AAD7NEK7_9AGAR</name>
<proteinExistence type="predicted"/>
<reference evidence="2" key="1">
    <citation type="submission" date="2023-03" db="EMBL/GenBank/DDBJ databases">
        <title>Massive genome expansion in bonnet fungi (Mycena s.s.) driven by repeated elements and novel gene families across ecological guilds.</title>
        <authorList>
            <consortium name="Lawrence Berkeley National Laboratory"/>
            <person name="Harder C.B."/>
            <person name="Miyauchi S."/>
            <person name="Viragh M."/>
            <person name="Kuo A."/>
            <person name="Thoen E."/>
            <person name="Andreopoulos B."/>
            <person name="Lu D."/>
            <person name="Skrede I."/>
            <person name="Drula E."/>
            <person name="Henrissat B."/>
            <person name="Morin E."/>
            <person name="Kohler A."/>
            <person name="Barry K."/>
            <person name="LaButti K."/>
            <person name="Morin E."/>
            <person name="Salamov A."/>
            <person name="Lipzen A."/>
            <person name="Mereny Z."/>
            <person name="Hegedus B."/>
            <person name="Baldrian P."/>
            <person name="Stursova M."/>
            <person name="Weitz H."/>
            <person name="Taylor A."/>
            <person name="Grigoriev I.V."/>
            <person name="Nagy L.G."/>
            <person name="Martin F."/>
            <person name="Kauserud H."/>
        </authorList>
    </citation>
    <scope>NUCLEOTIDE SEQUENCE</scope>
    <source>
        <strain evidence="2">CBHHK188m</strain>
    </source>
</reference>